<proteinExistence type="predicted"/>
<organism evidence="1 2">
    <name type="scientific">Dyadobacter fermentans</name>
    <dbReference type="NCBI Taxonomy" id="94254"/>
    <lineage>
        <taxon>Bacteria</taxon>
        <taxon>Pseudomonadati</taxon>
        <taxon>Bacteroidota</taxon>
        <taxon>Cytophagia</taxon>
        <taxon>Cytophagales</taxon>
        <taxon>Spirosomataceae</taxon>
        <taxon>Dyadobacter</taxon>
    </lineage>
</organism>
<comment type="caution">
    <text evidence="1">The sequence shown here is derived from an EMBL/GenBank/DDBJ whole genome shotgun (WGS) entry which is preliminary data.</text>
</comment>
<evidence type="ECO:0000313" key="2">
    <source>
        <dbReference type="Proteomes" id="UP001264980"/>
    </source>
</evidence>
<gene>
    <name evidence="1" type="ORF">J2W84_001616</name>
</gene>
<accession>A0ABU1QTT5</accession>
<protein>
    <recommendedName>
        <fullName evidence="3">Lipocalin-like domain-containing protein</fullName>
    </recommendedName>
</protein>
<name>A0ABU1QTT5_9BACT</name>
<keyword evidence="2" id="KW-1185">Reference proteome</keyword>
<dbReference type="EMBL" id="JAVDTI010000002">
    <property type="protein sequence ID" value="MDR6804570.1"/>
    <property type="molecule type" value="Genomic_DNA"/>
</dbReference>
<dbReference type="Proteomes" id="UP001264980">
    <property type="component" value="Unassembled WGS sequence"/>
</dbReference>
<sequence length="126" mass="14869">MKAIVMFVIAVLLAGCKKDEIDPRQAILGKWENFYVGNGEYRPPIEDSLGYWHFLPDSVLLEYDYSTKKTLEKKYWIDSLLHVGIQREDGFWLTLQYSPKFYADTMELHVEHASAIFYVSKWKRIN</sequence>
<evidence type="ECO:0000313" key="1">
    <source>
        <dbReference type="EMBL" id="MDR6804570.1"/>
    </source>
</evidence>
<evidence type="ECO:0008006" key="3">
    <source>
        <dbReference type="Google" id="ProtNLM"/>
    </source>
</evidence>
<dbReference type="PROSITE" id="PS51257">
    <property type="entry name" value="PROKAR_LIPOPROTEIN"/>
    <property type="match status" value="1"/>
</dbReference>
<reference evidence="1 2" key="1">
    <citation type="submission" date="2023-07" db="EMBL/GenBank/DDBJ databases">
        <title>Sorghum-associated microbial communities from plants grown in Nebraska, USA.</title>
        <authorList>
            <person name="Schachtman D."/>
        </authorList>
    </citation>
    <scope>NUCLEOTIDE SEQUENCE [LARGE SCALE GENOMIC DNA]</scope>
    <source>
        <strain evidence="1 2">BE57</strain>
    </source>
</reference>
<dbReference type="RefSeq" id="WP_309981860.1">
    <property type="nucleotide sequence ID" value="NZ_JAVDTI010000002.1"/>
</dbReference>